<reference evidence="2" key="1">
    <citation type="journal article" date="2019" name="Int. J. Syst. Evol. Microbiol.">
        <title>The Global Catalogue of Microorganisms (GCM) 10K type strain sequencing project: providing services to taxonomists for standard genome sequencing and annotation.</title>
        <authorList>
            <consortium name="The Broad Institute Genomics Platform"/>
            <consortium name="The Broad Institute Genome Sequencing Center for Infectious Disease"/>
            <person name="Wu L."/>
            <person name="Ma J."/>
        </authorList>
    </citation>
    <scope>NUCLEOTIDE SEQUENCE [LARGE SCALE GENOMIC DNA]</scope>
    <source>
        <strain evidence="2">KCTC 23314</strain>
    </source>
</reference>
<comment type="caution">
    <text evidence="1">The sequence shown here is derived from an EMBL/GenBank/DDBJ whole genome shotgun (WGS) entry which is preliminary data.</text>
</comment>
<sequence length="215" mass="23982">MTEETKVDYAERRRPKCQSISEANLVLEKLAEMWDGWFEQHSFFDIMFAPLWANPDISGAAQLDEMEAAENAKEWQGKKMTQAEHEGVVKITLVTVICAYCIQAFREKKNSPAAWSYVADANRWLGVLQGLMTRVGGGRKALLASDVGRMGAASAHAENRAMKAVVHEWCDANMANYKSMDAAATDVAGKLVPVVFRTARDWIGEWKKLRSAGRP</sequence>
<protein>
    <submittedName>
        <fullName evidence="1">Uncharacterized protein</fullName>
    </submittedName>
</protein>
<keyword evidence="2" id="KW-1185">Reference proteome</keyword>
<evidence type="ECO:0000313" key="2">
    <source>
        <dbReference type="Proteomes" id="UP000626210"/>
    </source>
</evidence>
<accession>A0ABQ3G8A7</accession>
<dbReference type="Proteomes" id="UP000626210">
    <property type="component" value="Unassembled WGS sequence"/>
</dbReference>
<gene>
    <name evidence="1" type="ORF">GCM10007320_50850</name>
</gene>
<dbReference type="EMBL" id="BMYK01000022">
    <property type="protein sequence ID" value="GHC96680.1"/>
    <property type="molecule type" value="Genomic_DNA"/>
</dbReference>
<evidence type="ECO:0000313" key="1">
    <source>
        <dbReference type="EMBL" id="GHC96680.1"/>
    </source>
</evidence>
<dbReference type="RefSeq" id="WP_189689669.1">
    <property type="nucleotide sequence ID" value="NZ_BMYK01000022.1"/>
</dbReference>
<organism evidence="1 2">
    <name type="scientific">Pseudorhodoferax aquiterrae</name>
    <dbReference type="NCBI Taxonomy" id="747304"/>
    <lineage>
        <taxon>Bacteria</taxon>
        <taxon>Pseudomonadati</taxon>
        <taxon>Pseudomonadota</taxon>
        <taxon>Betaproteobacteria</taxon>
        <taxon>Burkholderiales</taxon>
        <taxon>Comamonadaceae</taxon>
    </lineage>
</organism>
<proteinExistence type="predicted"/>
<name>A0ABQ3G8A7_9BURK</name>